<proteinExistence type="predicted"/>
<dbReference type="RefSeq" id="WP_311580124.1">
    <property type="nucleotide sequence ID" value="NZ_JAVRFH010000044.1"/>
</dbReference>
<feature type="region of interest" description="Disordered" evidence="1">
    <location>
        <begin position="1"/>
        <end position="27"/>
    </location>
</feature>
<comment type="caution">
    <text evidence="2">The sequence shown here is derived from an EMBL/GenBank/DDBJ whole genome shotgun (WGS) entry which is preliminary data.</text>
</comment>
<feature type="compositionally biased region" description="Low complexity" evidence="1">
    <location>
        <begin position="67"/>
        <end position="78"/>
    </location>
</feature>
<dbReference type="EMBL" id="JAVRFH010000044">
    <property type="protein sequence ID" value="MDT0614680.1"/>
    <property type="molecule type" value="Genomic_DNA"/>
</dbReference>
<evidence type="ECO:0000313" key="3">
    <source>
        <dbReference type="Proteomes" id="UP001180724"/>
    </source>
</evidence>
<dbReference type="InterPro" id="IPR023393">
    <property type="entry name" value="START-like_dom_sf"/>
</dbReference>
<keyword evidence="3" id="KW-1185">Reference proteome</keyword>
<name>A0ABU3AWW4_9ACTN</name>
<sequence length="152" mass="15759">MTTPNAINRPGKHLPGKHLPGTGDDFVPNEVIVRGRTAADGPEPSQDTVFGCAASGFPALDARVVEGRPPAAGMPGRPSWTAKRGGSPEERLDVPHARPVEGLSGGRVRNSPQESGSGRPAAELARRTPHPMRSGQAWPDGPVRAARGTVAG</sequence>
<feature type="compositionally biased region" description="Basic and acidic residues" evidence="1">
    <location>
        <begin position="86"/>
        <end position="99"/>
    </location>
</feature>
<accession>A0ABU3AWW4</accession>
<gene>
    <name evidence="2" type="ORF">RM812_31395</name>
</gene>
<evidence type="ECO:0000313" key="2">
    <source>
        <dbReference type="EMBL" id="MDT0614680.1"/>
    </source>
</evidence>
<dbReference type="Proteomes" id="UP001180724">
    <property type="component" value="Unassembled WGS sequence"/>
</dbReference>
<reference evidence="2" key="1">
    <citation type="submission" date="2024-05" db="EMBL/GenBank/DDBJ databases">
        <title>30 novel species of actinomycetes from the DSMZ collection.</title>
        <authorList>
            <person name="Nouioui I."/>
        </authorList>
    </citation>
    <scope>NUCLEOTIDE SEQUENCE</scope>
    <source>
        <strain evidence="2">DSM 40712</strain>
    </source>
</reference>
<feature type="region of interest" description="Disordered" evidence="1">
    <location>
        <begin position="66"/>
        <end position="152"/>
    </location>
</feature>
<organism evidence="2 3">
    <name type="scientific">Streptomyces lancefieldiae</name>
    <dbReference type="NCBI Taxonomy" id="3075520"/>
    <lineage>
        <taxon>Bacteria</taxon>
        <taxon>Bacillati</taxon>
        <taxon>Actinomycetota</taxon>
        <taxon>Actinomycetes</taxon>
        <taxon>Kitasatosporales</taxon>
        <taxon>Streptomycetaceae</taxon>
        <taxon>Streptomyces</taxon>
    </lineage>
</organism>
<protein>
    <submittedName>
        <fullName evidence="2">SRPBCC domain-containing protein</fullName>
    </submittedName>
</protein>
<dbReference type="Gene3D" id="3.30.530.20">
    <property type="match status" value="1"/>
</dbReference>
<evidence type="ECO:0000256" key="1">
    <source>
        <dbReference type="SAM" id="MobiDB-lite"/>
    </source>
</evidence>